<name>A0ABQ4PQZ2_9GAMM</name>
<proteinExistence type="predicted"/>
<dbReference type="Proteomes" id="UP000887104">
    <property type="component" value="Unassembled WGS sequence"/>
</dbReference>
<gene>
    <name evidence="1" type="ORF">TUM4438_41770</name>
</gene>
<reference evidence="1" key="1">
    <citation type="submission" date="2021-05" db="EMBL/GenBank/DDBJ databases">
        <title>Molecular characterization for Shewanella algae harboring chromosomal blaOXA-55-like strains isolated from clinical and environment sample.</title>
        <authorList>
            <person name="Ohama Y."/>
            <person name="Aoki K."/>
            <person name="Harada S."/>
            <person name="Moriya K."/>
            <person name="Ishii Y."/>
            <person name="Tateda K."/>
        </authorList>
    </citation>
    <scope>NUCLEOTIDE SEQUENCE</scope>
    <source>
        <strain evidence="1">JCM 11563</strain>
    </source>
</reference>
<keyword evidence="2" id="KW-1185">Reference proteome</keyword>
<protein>
    <submittedName>
        <fullName evidence="1">Uncharacterized protein</fullName>
    </submittedName>
</protein>
<comment type="caution">
    <text evidence="1">The sequence shown here is derived from an EMBL/GenBank/DDBJ whole genome shotgun (WGS) entry which is preliminary data.</text>
</comment>
<evidence type="ECO:0000313" key="2">
    <source>
        <dbReference type="Proteomes" id="UP000887104"/>
    </source>
</evidence>
<sequence length="154" mass="17682">MSRNIKSPWQTSILVLTTLLSTSIYTTESYAAETKLKPWDFDSNIYREQLESNRDKLIYNKKVQWDECSRMAPATDRAALGVQLNTADFAREMIRHFHPVDFGDFSDVINQKIMDLAFEMADMADGNKTSDESPVTQAAWDWCIAQDPAHFSDF</sequence>
<accession>A0ABQ4PQZ2</accession>
<evidence type="ECO:0000313" key="1">
    <source>
        <dbReference type="EMBL" id="GIU51588.1"/>
    </source>
</evidence>
<dbReference type="RefSeq" id="WP_220783142.1">
    <property type="nucleotide sequence ID" value="NZ_BPEY01000122.1"/>
</dbReference>
<dbReference type="EMBL" id="BPEY01000122">
    <property type="protein sequence ID" value="GIU51588.1"/>
    <property type="molecule type" value="Genomic_DNA"/>
</dbReference>
<organism evidence="1 2">
    <name type="scientific">Shewanella sairae</name>
    <dbReference type="NCBI Taxonomy" id="190310"/>
    <lineage>
        <taxon>Bacteria</taxon>
        <taxon>Pseudomonadati</taxon>
        <taxon>Pseudomonadota</taxon>
        <taxon>Gammaproteobacteria</taxon>
        <taxon>Alteromonadales</taxon>
        <taxon>Shewanellaceae</taxon>
        <taxon>Shewanella</taxon>
    </lineage>
</organism>